<dbReference type="Proteomes" id="UP000286908">
    <property type="component" value="Unassembled WGS sequence"/>
</dbReference>
<keyword evidence="1" id="KW-0808">Transferase</keyword>
<reference evidence="1 2" key="1">
    <citation type="submission" date="2017-08" db="EMBL/GenBank/DDBJ databases">
        <title>Draft genome sequence of pheromone producing symbiont Morganella morganii, of the female New Zealand grass grub Costelytra giveni.</title>
        <authorList>
            <person name="Laugraud A."/>
            <person name="Young S.D."/>
            <person name="Hurst M.H."/>
        </authorList>
    </citation>
    <scope>NUCLEOTIDE SEQUENCE [LARGE SCALE GENOMIC DNA]</scope>
    <source>
        <strain evidence="1 2">MMsCG</strain>
    </source>
</reference>
<organism evidence="1 2">
    <name type="scientific">Morganella morganii</name>
    <name type="common">Proteus morganii</name>
    <dbReference type="NCBI Taxonomy" id="582"/>
    <lineage>
        <taxon>Bacteria</taxon>
        <taxon>Pseudomonadati</taxon>
        <taxon>Pseudomonadota</taxon>
        <taxon>Gammaproteobacteria</taxon>
        <taxon>Enterobacterales</taxon>
        <taxon>Morganellaceae</taxon>
        <taxon>Morganella</taxon>
    </lineage>
</organism>
<sequence length="31" mass="3351">YPLKPLICSADLAGLKAASEQYDRAENSTQP</sequence>
<accession>A0A433ZTE3</accession>
<dbReference type="GO" id="GO:0016740">
    <property type="term" value="F:transferase activity"/>
    <property type="evidence" value="ECO:0007669"/>
    <property type="project" value="UniProtKB-KW"/>
</dbReference>
<feature type="non-terminal residue" evidence="1">
    <location>
        <position position="1"/>
    </location>
</feature>
<gene>
    <name evidence="1" type="ORF">CKG00_02210</name>
</gene>
<dbReference type="AlphaFoldDB" id="A0A433ZTE3"/>
<dbReference type="EMBL" id="NRQY01000001">
    <property type="protein sequence ID" value="RUT65342.1"/>
    <property type="molecule type" value="Genomic_DNA"/>
</dbReference>
<comment type="caution">
    <text evidence="1">The sequence shown here is derived from an EMBL/GenBank/DDBJ whole genome shotgun (WGS) entry which is preliminary data.</text>
</comment>
<protein>
    <submittedName>
        <fullName evidence="1">Antibiotic acetyltransferase</fullName>
    </submittedName>
</protein>
<evidence type="ECO:0000313" key="1">
    <source>
        <dbReference type="EMBL" id="RUT65342.1"/>
    </source>
</evidence>
<proteinExistence type="predicted"/>
<name>A0A433ZTE3_MORMO</name>
<evidence type="ECO:0000313" key="2">
    <source>
        <dbReference type="Proteomes" id="UP000286908"/>
    </source>
</evidence>